<dbReference type="EC" id="2.1.1.-" evidence="12"/>
<gene>
    <name evidence="14" type="primary">100640684</name>
</gene>
<organism evidence="14">
    <name type="scientific">Amphimedon queenslandica</name>
    <name type="common">Sponge</name>
    <dbReference type="NCBI Taxonomy" id="400682"/>
    <lineage>
        <taxon>Eukaryota</taxon>
        <taxon>Metazoa</taxon>
        <taxon>Porifera</taxon>
        <taxon>Demospongiae</taxon>
        <taxon>Heteroscleromorpha</taxon>
        <taxon>Haplosclerida</taxon>
        <taxon>Niphatidae</taxon>
        <taxon>Amphimedon</taxon>
    </lineage>
</organism>
<dbReference type="InterPro" id="IPR029063">
    <property type="entry name" value="SAM-dependent_MTases_sf"/>
</dbReference>
<feature type="domain" description="Ribosomal RNA adenine methylase transferase N-terminal" evidence="13">
    <location>
        <begin position="38"/>
        <end position="219"/>
    </location>
</feature>
<keyword evidence="7" id="KW-0809">Transit peptide</keyword>
<keyword evidence="6 11" id="KW-0694">RNA-binding</keyword>
<dbReference type="EnsemblMetazoa" id="Aqu2.1.17047_001">
    <property type="protein sequence ID" value="Aqu2.1.17047_001"/>
    <property type="gene ID" value="Aqu2.1.17047"/>
</dbReference>
<evidence type="ECO:0000256" key="5">
    <source>
        <dbReference type="ARBA" id="ARBA00022691"/>
    </source>
</evidence>
<keyword evidence="2 12" id="KW-0698">rRNA processing</keyword>
<evidence type="ECO:0000256" key="1">
    <source>
        <dbReference type="ARBA" id="ARBA00004173"/>
    </source>
</evidence>
<reference evidence="15" key="1">
    <citation type="journal article" date="2010" name="Nature">
        <title>The Amphimedon queenslandica genome and the evolution of animal complexity.</title>
        <authorList>
            <person name="Srivastava M."/>
            <person name="Simakov O."/>
            <person name="Chapman J."/>
            <person name="Fahey B."/>
            <person name="Gauthier M.E."/>
            <person name="Mitros T."/>
            <person name="Richards G.S."/>
            <person name="Conaco C."/>
            <person name="Dacre M."/>
            <person name="Hellsten U."/>
            <person name="Larroux C."/>
            <person name="Putnam N.H."/>
            <person name="Stanke M."/>
            <person name="Adamska M."/>
            <person name="Darling A."/>
            <person name="Degnan S.M."/>
            <person name="Oakley T.H."/>
            <person name="Plachetzki D.C."/>
            <person name="Zhai Y."/>
            <person name="Adamski M."/>
            <person name="Calcino A."/>
            <person name="Cummins S.F."/>
            <person name="Goodstein D.M."/>
            <person name="Harris C."/>
            <person name="Jackson D.J."/>
            <person name="Leys S.P."/>
            <person name="Shu S."/>
            <person name="Woodcroft B.J."/>
            <person name="Vervoort M."/>
            <person name="Kosik K.S."/>
            <person name="Manning G."/>
            <person name="Degnan B.M."/>
            <person name="Rokhsar D.S."/>
        </authorList>
    </citation>
    <scope>NUCLEOTIDE SEQUENCE [LARGE SCALE GENOMIC DNA]</scope>
</reference>
<evidence type="ECO:0000256" key="8">
    <source>
        <dbReference type="ARBA" id="ARBA00023015"/>
    </source>
</evidence>
<keyword evidence="4 11" id="KW-0808">Transferase</keyword>
<sequence>MVVVKRLPPLPTVSDIIRLYGLSAQQKLSQNFLLDLNLTNKIVRYADIAQSSCVCEVGSGPGAITRSILNATNAKVLAIEKDRRFLPSLELLSDATNGRLQVCHGDILDFDWPGSCDNIVTPKPWDSTGDLSIIGNLPFSVSIPLLLKWLRYLTIREGPFKYGRTTMTLTFQKEVAERITAPPGHTQRSRLSIMVQSLCTAKQCLTLHSSTFVPRPKVR</sequence>
<name>A0A1X7TQG9_AMPQE</name>
<feature type="binding site" evidence="11">
    <location>
        <position position="33"/>
    </location>
    <ligand>
        <name>S-adenosyl-L-methionine</name>
        <dbReference type="ChEBI" id="CHEBI:59789"/>
    </ligand>
</feature>
<dbReference type="EnsemblMetazoa" id="XM_020002856.1">
    <property type="protein sequence ID" value="XP_019858415.1"/>
    <property type="gene ID" value="LOC100640684"/>
</dbReference>
<dbReference type="FunFam" id="3.40.50.150:FF:000109">
    <property type="entry name" value="rRNA adenine N(6)-methyltransferase"/>
    <property type="match status" value="1"/>
</dbReference>
<dbReference type="SMART" id="SM00650">
    <property type="entry name" value="rADc"/>
    <property type="match status" value="1"/>
</dbReference>
<keyword evidence="9" id="KW-0496">Mitochondrion</keyword>
<dbReference type="GO" id="GO:0034246">
    <property type="term" value="F:mitochondrial transcription factor activity"/>
    <property type="evidence" value="ECO:0007669"/>
    <property type="project" value="TreeGrafter"/>
</dbReference>
<feature type="binding site" evidence="11">
    <location>
        <position position="58"/>
    </location>
    <ligand>
        <name>S-adenosyl-L-methionine</name>
        <dbReference type="ChEBI" id="CHEBI:59789"/>
    </ligand>
</feature>
<comment type="subcellular location">
    <subcellularLocation>
        <location evidence="1">Mitochondrion</location>
    </subcellularLocation>
</comment>
<dbReference type="STRING" id="400682.A0A1X7TQG9"/>
<comment type="similarity">
    <text evidence="11 12">Belongs to the class I-like SAM-binding methyltransferase superfamily. rRNA adenine N(6)-methyltransferase family.</text>
</comment>
<dbReference type="OMA" id="XMLFPEA"/>
<dbReference type="PANTHER" id="PTHR11727">
    <property type="entry name" value="DIMETHYLADENOSINE TRANSFERASE"/>
    <property type="match status" value="1"/>
</dbReference>
<dbReference type="InParanoid" id="A0A1X7TQG9"/>
<dbReference type="OrthoDB" id="16079at2759"/>
<evidence type="ECO:0000313" key="14">
    <source>
        <dbReference type="EnsemblMetazoa" id="Aqu2.1.17047_001"/>
    </source>
</evidence>
<dbReference type="GO" id="GO:0006391">
    <property type="term" value="P:transcription initiation at mitochondrial promoter"/>
    <property type="evidence" value="ECO:0007669"/>
    <property type="project" value="TreeGrafter"/>
</dbReference>
<dbReference type="CDD" id="cd02440">
    <property type="entry name" value="AdoMet_MTases"/>
    <property type="match status" value="1"/>
</dbReference>
<proteinExistence type="inferred from homology"/>
<keyword evidence="8" id="KW-0805">Transcription regulation</keyword>
<evidence type="ECO:0000256" key="6">
    <source>
        <dbReference type="ARBA" id="ARBA00022884"/>
    </source>
</evidence>
<dbReference type="Gene3D" id="3.40.50.150">
    <property type="entry name" value="Vaccinia Virus protein VP39"/>
    <property type="match status" value="1"/>
</dbReference>
<dbReference type="GO" id="GO:0000179">
    <property type="term" value="F:rRNA (adenine-N6,N6-)-dimethyltransferase activity"/>
    <property type="evidence" value="ECO:0007669"/>
    <property type="project" value="UniProtKB-UniRule"/>
</dbReference>
<feature type="binding site" evidence="11">
    <location>
        <position position="80"/>
    </location>
    <ligand>
        <name>S-adenosyl-L-methionine</name>
        <dbReference type="ChEBI" id="CHEBI:59789"/>
    </ligand>
</feature>
<dbReference type="eggNOG" id="KOG0821">
    <property type="taxonomic scope" value="Eukaryota"/>
</dbReference>
<evidence type="ECO:0000256" key="7">
    <source>
        <dbReference type="ARBA" id="ARBA00022946"/>
    </source>
</evidence>
<evidence type="ECO:0000256" key="10">
    <source>
        <dbReference type="ARBA" id="ARBA00023163"/>
    </source>
</evidence>
<evidence type="ECO:0000259" key="13">
    <source>
        <dbReference type="SMART" id="SM00650"/>
    </source>
</evidence>
<evidence type="ECO:0000256" key="4">
    <source>
        <dbReference type="ARBA" id="ARBA00022679"/>
    </source>
</evidence>
<evidence type="ECO:0000313" key="15">
    <source>
        <dbReference type="Proteomes" id="UP000007879"/>
    </source>
</evidence>
<dbReference type="Proteomes" id="UP000007879">
    <property type="component" value="Unassembled WGS sequence"/>
</dbReference>
<evidence type="ECO:0000256" key="3">
    <source>
        <dbReference type="ARBA" id="ARBA00022603"/>
    </source>
</evidence>
<dbReference type="Pfam" id="PF00398">
    <property type="entry name" value="RrnaAD"/>
    <property type="match status" value="1"/>
</dbReference>
<dbReference type="SUPFAM" id="SSF53335">
    <property type="entry name" value="S-adenosyl-L-methionine-dependent methyltransferases"/>
    <property type="match status" value="1"/>
</dbReference>
<feature type="binding site" evidence="11">
    <location>
        <position position="31"/>
    </location>
    <ligand>
        <name>S-adenosyl-L-methionine</name>
        <dbReference type="ChEBI" id="CHEBI:59789"/>
    </ligand>
</feature>
<keyword evidence="5 11" id="KW-0949">S-adenosyl-L-methionine</keyword>
<keyword evidence="3 11" id="KW-0489">Methyltransferase</keyword>
<feature type="binding site" evidence="11">
    <location>
        <position position="106"/>
    </location>
    <ligand>
        <name>S-adenosyl-L-methionine</name>
        <dbReference type="ChEBI" id="CHEBI:59789"/>
    </ligand>
</feature>
<keyword evidence="15" id="KW-1185">Reference proteome</keyword>
<accession>A0A1X7TQG9</accession>
<feature type="binding site" evidence="11">
    <location>
        <position position="136"/>
    </location>
    <ligand>
        <name>S-adenosyl-L-methionine</name>
        <dbReference type="ChEBI" id="CHEBI:59789"/>
    </ligand>
</feature>
<protein>
    <recommendedName>
        <fullName evidence="12">rRNA adenine N(6)-methyltransferase</fullName>
        <ecNumber evidence="12">2.1.1.-</ecNumber>
    </recommendedName>
</protein>
<dbReference type="PROSITE" id="PS51689">
    <property type="entry name" value="SAM_RNA_A_N6_MT"/>
    <property type="match status" value="1"/>
</dbReference>
<dbReference type="PANTHER" id="PTHR11727:SF17">
    <property type="entry name" value="DIMETHYLADENOSINE TRANSFERASE 1, MITOCHONDRIAL"/>
    <property type="match status" value="1"/>
</dbReference>
<evidence type="ECO:0000256" key="12">
    <source>
        <dbReference type="RuleBase" id="RU362106"/>
    </source>
</evidence>
<dbReference type="InterPro" id="IPR020598">
    <property type="entry name" value="rRNA_Ade_methylase_Trfase_N"/>
</dbReference>
<evidence type="ECO:0000256" key="11">
    <source>
        <dbReference type="PROSITE-ProRule" id="PRU01026"/>
    </source>
</evidence>
<dbReference type="GO" id="GO:0003723">
    <property type="term" value="F:RNA binding"/>
    <property type="evidence" value="ECO:0007669"/>
    <property type="project" value="UniProtKB-UniRule"/>
</dbReference>
<dbReference type="AlphaFoldDB" id="A0A1X7TQG9"/>
<dbReference type="InterPro" id="IPR001737">
    <property type="entry name" value="KsgA/Erm"/>
</dbReference>
<evidence type="ECO:0000256" key="9">
    <source>
        <dbReference type="ARBA" id="ARBA00023128"/>
    </source>
</evidence>
<dbReference type="GO" id="GO:0005759">
    <property type="term" value="C:mitochondrial matrix"/>
    <property type="evidence" value="ECO:0007669"/>
    <property type="project" value="TreeGrafter"/>
</dbReference>
<reference evidence="14" key="2">
    <citation type="submission" date="2017-05" db="UniProtKB">
        <authorList>
            <consortium name="EnsemblMetazoa"/>
        </authorList>
    </citation>
    <scope>IDENTIFICATION</scope>
</reference>
<dbReference type="KEGG" id="aqu:100640684"/>
<keyword evidence="10" id="KW-0804">Transcription</keyword>
<evidence type="ECO:0000256" key="2">
    <source>
        <dbReference type="ARBA" id="ARBA00022552"/>
    </source>
</evidence>